<dbReference type="EMBL" id="JAUSSU010000003">
    <property type="protein sequence ID" value="MDQ0112146.1"/>
    <property type="molecule type" value="Genomic_DNA"/>
</dbReference>
<feature type="compositionally biased region" description="Basic and acidic residues" evidence="11">
    <location>
        <begin position="1507"/>
        <end position="1523"/>
    </location>
</feature>
<dbReference type="PANTHER" id="PTHR31321:SF57">
    <property type="entry name" value="PECTINESTERASE 53-RELATED"/>
    <property type="match status" value="1"/>
</dbReference>
<dbReference type="SMART" id="SM00060">
    <property type="entry name" value="FN3"/>
    <property type="match status" value="5"/>
</dbReference>
<comment type="caution">
    <text evidence="14">The sequence shown here is derived from an EMBL/GenBank/DDBJ whole genome shotgun (WGS) entry which is preliminary data.</text>
</comment>
<evidence type="ECO:0000256" key="11">
    <source>
        <dbReference type="SAM" id="MobiDB-lite"/>
    </source>
</evidence>
<feature type="domain" description="Fibronectin type-III" evidence="13">
    <location>
        <begin position="1421"/>
        <end position="1511"/>
    </location>
</feature>
<dbReference type="PANTHER" id="PTHR31321">
    <property type="entry name" value="ACYL-COA THIOESTER HYDROLASE YBHC-RELATED"/>
    <property type="match status" value="1"/>
</dbReference>
<keyword evidence="10" id="KW-0964">Secreted</keyword>
<sequence length="1523" mass="162695">MIKVMRIMLCLMLLASVVPFVGTTQAQGADLLNNDFENSMLGVIPAGYSSLLEQSNINNLTVVNTKDAASRTNSWYTPDEVPPASNISPAIQGNSTNVLWINDNANAGRRGSMVYAFAPITGNKGITAELRFMEPKVIGDSYALELVDSNNKTALSFHIASAPEPIAANIWYTVKYVADVGANTADYYFNGKYMGNVKFNNPVTDIKQIQARTAGSSIGGMYVDDIKVYEHIAITPQNLTAEGADNKAELNWNAPSGGVDSYNVYRSSAPDGNYELVAGAVPTNAYTDTGLTNDINYYYRVTAVNANGESDYSNEAVALPNDVAPPSADITGLKAIVRDGQLTVAWDAVPEATFYTLERSTNPNGPFIPLAMNGSQKLKAASYLDTNLRLDTEYYYLLTAGNVGGLGSHDLLRKVSPAVPLGAPIIVSAEPGNNKVDINWTSVAKAAQYEIGRSTVNGGPYSFLGVADGTSFTDTTAVNGTAYYYVVTAVNHVQESMISNQQKARPYASAVGAPAMPTGFNAVAEEGNVSLSWDAGEGAASYNVKRAAVSGGPFATIASTTELSFFDASVTNGTTYYYAVSAVNANGEGPDTDERIVLPAKVLTVDKNAASDGVKVFNTVQSAVDAIPTNNTERTIVYVTPGTYIEKVKINRPYVSLVGAGMDETTIVYGDYAGTASTQGQPGHTGSTFLSQTVEVTADYFTAAHLTIENSAGPRSEVAQAVALSLKSDMAVFESVKLKGYQDTLYNGLNAKSQGRHYFHNSIIQGDVDFIFGEAPAVVMDNVKMVLVSQTGGGGHITAGAQRNTTDKGYVFLNSQIVDDPSAEGTYDLGRPWKDHARVSFINTLIDSNRFLPAGWVAACAGSCKTSHFSEYNSYGPGANAAARQISTQLTGQEASVTIPRIFDGWDPSIPVIMPKVKQMPEVLATSSGFDKNSANQADIDVLVKSNGYALTNITNGTTILEPSDYTVTGSVYTIHKDFLGGLTEGSTLLGFDFGSITIPLTVSVKDTSGSDIGKQVLAPNDGWGSHTTGTTGGAAAAPENIHTVTKRSELIHALGNLSAAPKIVYIEGTIDMNVDADDNPVGMEYYQDPAYDFDAYLAAYDPEVWGRTSVPSGPLETARAKSENNQGNNIKINVGSNTTIVGLPGSQAKIVGGSLNLQNADNVIIRNIEFQNTFDYFPQWDPTDGDSGNWNSAFDAVSIKGSTHVWFDHNTMNDIGGLDDPDDQYFGRKYQQHDGALDITNGSDLITVSYNYFHDHDKTTLVGGSDSFTGDAGKERITFHHNYYQNAGQRAPRVRFGQVHLYNNYYEGTTTHPTNPFGYAIGVGFESQVYAQNNYFANDAGLSPSSLIQVLGGTAFTDEGTMLNGENVDISESYGTLQSVNWTPALYTSMDRTVDVPAIVIAQAGAERTQSGDIYAPIWNAGNLTATDVNKTGMTLTWTAATDNIGVTGYNIYKAADGTYTEIASLGNVTTYKVTGLSKDTGYTFVIRAVDAAGNWSADGPGATVKTDHDNRDNNPGKEKRE</sequence>
<feature type="region of interest" description="Disordered" evidence="11">
    <location>
        <begin position="1499"/>
        <end position="1523"/>
    </location>
</feature>
<dbReference type="Pfam" id="PF03442">
    <property type="entry name" value="CBM_X2"/>
    <property type="match status" value="1"/>
</dbReference>
<dbReference type="SUPFAM" id="SSF51126">
    <property type="entry name" value="Pectin lyase-like"/>
    <property type="match status" value="2"/>
</dbReference>
<keyword evidence="2 12" id="KW-0732">Signal</keyword>
<dbReference type="InterPro" id="IPR011050">
    <property type="entry name" value="Pectin_lyase_fold/virulence"/>
</dbReference>
<feature type="domain" description="Fibronectin type-III" evidence="13">
    <location>
        <begin position="235"/>
        <end position="326"/>
    </location>
</feature>
<organism evidence="14 15">
    <name type="scientific">Paenibacillus harenae</name>
    <dbReference type="NCBI Taxonomy" id="306543"/>
    <lineage>
        <taxon>Bacteria</taxon>
        <taxon>Bacillati</taxon>
        <taxon>Bacillota</taxon>
        <taxon>Bacilli</taxon>
        <taxon>Bacillales</taxon>
        <taxon>Paenibacillaceae</taxon>
        <taxon>Paenibacillus</taxon>
    </lineage>
</organism>
<evidence type="ECO:0000313" key="15">
    <source>
        <dbReference type="Proteomes" id="UP001229346"/>
    </source>
</evidence>
<evidence type="ECO:0000256" key="5">
    <source>
        <dbReference type="ARBA" id="ARBA00023085"/>
    </source>
</evidence>
<evidence type="ECO:0000256" key="1">
    <source>
        <dbReference type="ARBA" id="ARBA00008891"/>
    </source>
</evidence>
<evidence type="ECO:0000256" key="9">
    <source>
        <dbReference type="PROSITE-ProRule" id="PRU10040"/>
    </source>
</evidence>
<dbReference type="EC" id="4.2.2.2" evidence="14"/>
<dbReference type="InterPro" id="IPR005102">
    <property type="entry name" value="Carbo-bd_X2"/>
</dbReference>
<dbReference type="SUPFAM" id="SSF81296">
    <property type="entry name" value="E set domains"/>
    <property type="match status" value="1"/>
</dbReference>
<name>A0ABT9TXS8_PAEHA</name>
<feature type="active site" evidence="9">
    <location>
        <position position="769"/>
    </location>
</feature>
<evidence type="ECO:0000256" key="2">
    <source>
        <dbReference type="ARBA" id="ARBA00022729"/>
    </source>
</evidence>
<dbReference type="Gene3D" id="2.160.20.10">
    <property type="entry name" value="Single-stranded right-handed beta-helix, Pectin lyase-like"/>
    <property type="match status" value="2"/>
</dbReference>
<dbReference type="SUPFAM" id="SSF49265">
    <property type="entry name" value="Fibronectin type III"/>
    <property type="match status" value="3"/>
</dbReference>
<dbReference type="InterPro" id="IPR003961">
    <property type="entry name" value="FN3_dom"/>
</dbReference>
<dbReference type="InterPro" id="IPR036116">
    <property type="entry name" value="FN3_sf"/>
</dbReference>
<comment type="similarity">
    <text evidence="10">Belongs to the polysaccharide lyase 1 family.</text>
</comment>
<reference evidence="14 15" key="1">
    <citation type="submission" date="2023-07" db="EMBL/GenBank/DDBJ databases">
        <title>Sorghum-associated microbial communities from plants grown in Nebraska, USA.</title>
        <authorList>
            <person name="Schachtman D."/>
        </authorList>
    </citation>
    <scope>NUCLEOTIDE SEQUENCE [LARGE SCALE GENOMIC DNA]</scope>
    <source>
        <strain evidence="14 15">CC482</strain>
    </source>
</reference>
<comment type="subcellular location">
    <subcellularLocation>
        <location evidence="10">Secreted</location>
    </subcellularLocation>
</comment>
<keyword evidence="3" id="KW-0378">Hydrolase</keyword>
<comment type="similarity">
    <text evidence="1">Belongs to the pectinesterase family.</text>
</comment>
<keyword evidence="15" id="KW-1185">Reference proteome</keyword>
<keyword evidence="6 10" id="KW-0456">Lyase</keyword>
<keyword evidence="8 10" id="KW-0624">Polysaccharide degradation</keyword>
<proteinExistence type="inferred from homology"/>
<evidence type="ECO:0000313" key="14">
    <source>
        <dbReference type="EMBL" id="MDQ0112146.1"/>
    </source>
</evidence>
<keyword evidence="4" id="KW-0136">Cellulose degradation</keyword>
<dbReference type="InterPro" id="IPR012334">
    <property type="entry name" value="Pectin_lyas_fold"/>
</dbReference>
<keyword evidence="5" id="KW-0063">Aspartyl esterase</keyword>
<feature type="domain" description="Fibronectin type-III" evidence="13">
    <location>
        <begin position="513"/>
        <end position="602"/>
    </location>
</feature>
<protein>
    <submittedName>
        <fullName evidence="14">Pectate lyase</fullName>
        <ecNumber evidence="14">4.2.2.2</ecNumber>
    </submittedName>
</protein>
<dbReference type="CDD" id="cd00063">
    <property type="entry name" value="FN3"/>
    <property type="match status" value="3"/>
</dbReference>
<keyword evidence="7 10" id="KW-0119">Carbohydrate metabolism</keyword>
<dbReference type="PROSITE" id="PS00503">
    <property type="entry name" value="PECTINESTERASE_2"/>
    <property type="match status" value="1"/>
</dbReference>
<dbReference type="GO" id="GO:0030570">
    <property type="term" value="F:pectate lyase activity"/>
    <property type="evidence" value="ECO:0007669"/>
    <property type="project" value="UniProtKB-EC"/>
</dbReference>
<dbReference type="Pfam" id="PF00544">
    <property type="entry name" value="Pectate_lyase_4"/>
    <property type="match status" value="1"/>
</dbReference>
<evidence type="ECO:0000256" key="3">
    <source>
        <dbReference type="ARBA" id="ARBA00022801"/>
    </source>
</evidence>
<dbReference type="SMART" id="SM00656">
    <property type="entry name" value="Amb_all"/>
    <property type="match status" value="1"/>
</dbReference>
<evidence type="ECO:0000259" key="13">
    <source>
        <dbReference type="PROSITE" id="PS50853"/>
    </source>
</evidence>
<accession>A0ABT9TXS8</accession>
<evidence type="ECO:0000256" key="10">
    <source>
        <dbReference type="RuleBase" id="RU361173"/>
    </source>
</evidence>
<feature type="signal peptide" evidence="12">
    <location>
        <begin position="1"/>
        <end position="28"/>
    </location>
</feature>
<evidence type="ECO:0000256" key="8">
    <source>
        <dbReference type="ARBA" id="ARBA00023326"/>
    </source>
</evidence>
<dbReference type="Gene3D" id="2.60.40.10">
    <property type="entry name" value="Immunoglobulins"/>
    <property type="match status" value="6"/>
</dbReference>
<evidence type="ECO:0000256" key="4">
    <source>
        <dbReference type="ARBA" id="ARBA00023001"/>
    </source>
</evidence>
<dbReference type="Pfam" id="PF01095">
    <property type="entry name" value="Pectinesterase"/>
    <property type="match status" value="1"/>
</dbReference>
<gene>
    <name evidence="14" type="ORF">J2T15_001581</name>
</gene>
<evidence type="ECO:0000256" key="12">
    <source>
        <dbReference type="SAM" id="SignalP"/>
    </source>
</evidence>
<dbReference type="PROSITE" id="PS50853">
    <property type="entry name" value="FN3"/>
    <property type="match status" value="3"/>
</dbReference>
<feature type="chain" id="PRO_5047178549" evidence="12">
    <location>
        <begin position="29"/>
        <end position="1523"/>
    </location>
</feature>
<dbReference type="InterPro" id="IPR033131">
    <property type="entry name" value="Pectinesterase_Asp_AS"/>
</dbReference>
<dbReference type="InterPro" id="IPR002022">
    <property type="entry name" value="Pec_lyase"/>
</dbReference>
<evidence type="ECO:0000256" key="7">
    <source>
        <dbReference type="ARBA" id="ARBA00023277"/>
    </source>
</evidence>
<dbReference type="Proteomes" id="UP001229346">
    <property type="component" value="Unassembled WGS sequence"/>
</dbReference>
<evidence type="ECO:0000256" key="6">
    <source>
        <dbReference type="ARBA" id="ARBA00023239"/>
    </source>
</evidence>
<dbReference type="InterPro" id="IPR014756">
    <property type="entry name" value="Ig_E-set"/>
</dbReference>
<dbReference type="Pfam" id="PF00041">
    <property type="entry name" value="fn3"/>
    <property type="match status" value="2"/>
</dbReference>
<dbReference type="InterPro" id="IPR013783">
    <property type="entry name" value="Ig-like_fold"/>
</dbReference>
<dbReference type="InterPro" id="IPR000070">
    <property type="entry name" value="Pectinesterase_cat"/>
</dbReference>